<dbReference type="GO" id="GO:0005524">
    <property type="term" value="F:ATP binding"/>
    <property type="evidence" value="ECO:0007669"/>
    <property type="project" value="UniProtKB-UniRule"/>
</dbReference>
<organism evidence="12 13">
    <name type="scientific">Candidatus Collierbacteria bacterium RIFCSPHIGHO2_01_FULL_50_25</name>
    <dbReference type="NCBI Taxonomy" id="1817722"/>
    <lineage>
        <taxon>Bacteria</taxon>
        <taxon>Candidatus Collieribacteriota</taxon>
    </lineage>
</organism>
<dbReference type="InterPro" id="IPR027417">
    <property type="entry name" value="P-loop_NTPase"/>
</dbReference>
<evidence type="ECO:0000256" key="8">
    <source>
        <dbReference type="ARBA" id="ARBA00023125"/>
    </source>
</evidence>
<dbReference type="GO" id="GO:0006260">
    <property type="term" value="P:DNA replication"/>
    <property type="evidence" value="ECO:0007669"/>
    <property type="project" value="UniProtKB-UniRule"/>
</dbReference>
<dbReference type="InterPro" id="IPR018078">
    <property type="entry name" value="DNA-binding_RecF_CS"/>
</dbReference>
<keyword evidence="9 10" id="KW-0227">DNA damage</keyword>
<comment type="similarity">
    <text evidence="2 9 10">Belongs to the RecF family.</text>
</comment>
<dbReference type="AlphaFoldDB" id="A0A1F5EYI4"/>
<reference evidence="12 13" key="1">
    <citation type="journal article" date="2016" name="Nat. Commun.">
        <title>Thousands of microbial genomes shed light on interconnected biogeochemical processes in an aquifer system.</title>
        <authorList>
            <person name="Anantharaman K."/>
            <person name="Brown C.T."/>
            <person name="Hug L.A."/>
            <person name="Sharon I."/>
            <person name="Castelle C.J."/>
            <person name="Probst A.J."/>
            <person name="Thomas B.C."/>
            <person name="Singh A."/>
            <person name="Wilkins M.J."/>
            <person name="Karaoz U."/>
            <person name="Brodie E.L."/>
            <person name="Williams K.H."/>
            <person name="Hubbard S.S."/>
            <person name="Banfield J.F."/>
        </authorList>
    </citation>
    <scope>NUCLEOTIDE SEQUENCE [LARGE SCALE GENOMIC DNA]</scope>
</reference>
<dbReference type="Proteomes" id="UP000177979">
    <property type="component" value="Unassembled WGS sequence"/>
</dbReference>
<dbReference type="Pfam" id="PF02463">
    <property type="entry name" value="SMC_N"/>
    <property type="match status" value="1"/>
</dbReference>
<dbReference type="GO" id="GO:0005737">
    <property type="term" value="C:cytoplasm"/>
    <property type="evidence" value="ECO:0007669"/>
    <property type="project" value="UniProtKB-SubCell"/>
</dbReference>
<dbReference type="PANTHER" id="PTHR32182">
    <property type="entry name" value="DNA REPLICATION AND REPAIR PROTEIN RECF"/>
    <property type="match status" value="1"/>
</dbReference>
<evidence type="ECO:0000313" key="13">
    <source>
        <dbReference type="Proteomes" id="UP000177979"/>
    </source>
</evidence>
<dbReference type="InterPro" id="IPR042174">
    <property type="entry name" value="RecF_2"/>
</dbReference>
<comment type="subcellular location">
    <subcellularLocation>
        <location evidence="1 9 10">Cytoplasm</location>
    </subcellularLocation>
</comment>
<dbReference type="GO" id="GO:0003697">
    <property type="term" value="F:single-stranded DNA binding"/>
    <property type="evidence" value="ECO:0007669"/>
    <property type="project" value="UniProtKB-UniRule"/>
</dbReference>
<keyword evidence="6 9" id="KW-0547">Nucleotide-binding</keyword>
<evidence type="ECO:0000259" key="11">
    <source>
        <dbReference type="Pfam" id="PF02463"/>
    </source>
</evidence>
<dbReference type="HAMAP" id="MF_00365">
    <property type="entry name" value="RecF"/>
    <property type="match status" value="1"/>
</dbReference>
<dbReference type="STRING" id="1817722.A2703_01855"/>
<dbReference type="PANTHER" id="PTHR32182:SF0">
    <property type="entry name" value="DNA REPLICATION AND REPAIR PROTEIN RECF"/>
    <property type="match status" value="1"/>
</dbReference>
<keyword evidence="9 10" id="KW-0234">DNA repair</keyword>
<dbReference type="Gene3D" id="3.40.50.300">
    <property type="entry name" value="P-loop containing nucleotide triphosphate hydrolases"/>
    <property type="match status" value="1"/>
</dbReference>
<evidence type="ECO:0000256" key="4">
    <source>
        <dbReference type="ARBA" id="ARBA00022490"/>
    </source>
</evidence>
<proteinExistence type="inferred from homology"/>
<feature type="binding site" evidence="9">
    <location>
        <begin position="30"/>
        <end position="37"/>
    </location>
    <ligand>
        <name>ATP</name>
        <dbReference type="ChEBI" id="CHEBI:30616"/>
    </ligand>
</feature>
<comment type="caution">
    <text evidence="12">The sequence shown here is derived from an EMBL/GenBank/DDBJ whole genome shotgun (WGS) entry which is preliminary data.</text>
</comment>
<evidence type="ECO:0000256" key="2">
    <source>
        <dbReference type="ARBA" id="ARBA00008016"/>
    </source>
</evidence>
<dbReference type="Gene3D" id="1.20.1050.90">
    <property type="entry name" value="RecF/RecN/SMC, N-terminal domain"/>
    <property type="match status" value="1"/>
</dbReference>
<evidence type="ECO:0000256" key="6">
    <source>
        <dbReference type="ARBA" id="ARBA00022741"/>
    </source>
</evidence>
<evidence type="ECO:0000256" key="7">
    <source>
        <dbReference type="ARBA" id="ARBA00022840"/>
    </source>
</evidence>
<evidence type="ECO:0000256" key="1">
    <source>
        <dbReference type="ARBA" id="ARBA00004496"/>
    </source>
</evidence>
<dbReference type="GO" id="GO:0009432">
    <property type="term" value="P:SOS response"/>
    <property type="evidence" value="ECO:0007669"/>
    <property type="project" value="UniProtKB-UniRule"/>
</dbReference>
<name>A0A1F5EYI4_9BACT</name>
<dbReference type="GO" id="GO:0006302">
    <property type="term" value="P:double-strand break repair"/>
    <property type="evidence" value="ECO:0007669"/>
    <property type="project" value="TreeGrafter"/>
</dbReference>
<accession>A0A1F5EYI4</accession>
<protein>
    <recommendedName>
        <fullName evidence="3 9">DNA replication and repair protein RecF</fullName>
    </recommendedName>
</protein>
<dbReference type="NCBIfam" id="TIGR00611">
    <property type="entry name" value="recf"/>
    <property type="match status" value="1"/>
</dbReference>
<evidence type="ECO:0000256" key="9">
    <source>
        <dbReference type="HAMAP-Rule" id="MF_00365"/>
    </source>
</evidence>
<keyword evidence="9 10" id="KW-0742">SOS response</keyword>
<evidence type="ECO:0000313" key="12">
    <source>
        <dbReference type="EMBL" id="OGD72471.1"/>
    </source>
</evidence>
<dbReference type="EMBL" id="MFAG01000001">
    <property type="protein sequence ID" value="OGD72471.1"/>
    <property type="molecule type" value="Genomic_DNA"/>
</dbReference>
<dbReference type="InterPro" id="IPR001238">
    <property type="entry name" value="DNA-binding_RecF"/>
</dbReference>
<keyword evidence="5 9" id="KW-0235">DNA replication</keyword>
<evidence type="ECO:0000256" key="10">
    <source>
        <dbReference type="RuleBase" id="RU000578"/>
    </source>
</evidence>
<evidence type="ECO:0000256" key="5">
    <source>
        <dbReference type="ARBA" id="ARBA00022705"/>
    </source>
</evidence>
<comment type="function">
    <text evidence="9 10">The RecF protein is involved in DNA metabolism; it is required for DNA replication and normal SOS inducibility. RecF binds preferentially to single-stranded, linear DNA. It also seems to bind ATP.</text>
</comment>
<keyword evidence="8 9" id="KW-0238">DNA-binding</keyword>
<sequence length="350" mass="39509">MILSSLELVDFRNYLNRTFEFSEGVNVVTGKNASGKTNLLEAIYLLGTGNSFRAKIVDEMVRFDQEMGRVKGVVTGQNESRDLEVMVTKGVVSGQKTLKRRYLVDGAAKRKKDYVGLLPVVVFRPEDMDMLPGGPDIRRTFVDEVLSQVSEAYGRSLSTYTQALRRRNKLLDAVREGLVTRYSLAFWDNLLIKHGTVLTQEREALLLSINNLWGRSELFNQLKLIYDKSLISETRLLQYKDEELAAGYTLVGPHKDDFRVTNGGDRDLAIYGSRGEQRMAVLALKLGEIYFSEDKSGDKPLLLLDDIFSELDEVHKREVLRVMSGRQVVVTTATKEDLALFANAKVIELV</sequence>
<dbReference type="InterPro" id="IPR003395">
    <property type="entry name" value="RecF/RecN/SMC_N"/>
</dbReference>
<keyword evidence="4 9" id="KW-0963">Cytoplasm</keyword>
<keyword evidence="7 9" id="KW-0067">ATP-binding</keyword>
<gene>
    <name evidence="9" type="primary">recF</name>
    <name evidence="12" type="ORF">A2703_01855</name>
</gene>
<evidence type="ECO:0000256" key="3">
    <source>
        <dbReference type="ARBA" id="ARBA00020170"/>
    </source>
</evidence>
<dbReference type="SUPFAM" id="SSF52540">
    <property type="entry name" value="P-loop containing nucleoside triphosphate hydrolases"/>
    <property type="match status" value="1"/>
</dbReference>
<dbReference type="GO" id="GO:0000731">
    <property type="term" value="P:DNA synthesis involved in DNA repair"/>
    <property type="evidence" value="ECO:0007669"/>
    <property type="project" value="TreeGrafter"/>
</dbReference>
<dbReference type="PROSITE" id="PS00618">
    <property type="entry name" value="RECF_2"/>
    <property type="match status" value="1"/>
</dbReference>
<feature type="domain" description="RecF/RecN/SMC N-terminal" evidence="11">
    <location>
        <begin position="3"/>
        <end position="338"/>
    </location>
</feature>